<reference evidence="1 2" key="1">
    <citation type="submission" date="2013-03" db="EMBL/GenBank/DDBJ databases">
        <title>The Genome Sequence of Phialophora europaea CBS 101466.</title>
        <authorList>
            <consortium name="The Broad Institute Genomics Platform"/>
            <person name="Cuomo C."/>
            <person name="de Hoog S."/>
            <person name="Gorbushina A."/>
            <person name="Walker B."/>
            <person name="Young S.K."/>
            <person name="Zeng Q."/>
            <person name="Gargeya S."/>
            <person name="Fitzgerald M."/>
            <person name="Haas B."/>
            <person name="Abouelleil A."/>
            <person name="Allen A.W."/>
            <person name="Alvarado L."/>
            <person name="Arachchi H.M."/>
            <person name="Berlin A.M."/>
            <person name="Chapman S.B."/>
            <person name="Gainer-Dewar J."/>
            <person name="Goldberg J."/>
            <person name="Griggs A."/>
            <person name="Gujja S."/>
            <person name="Hansen M."/>
            <person name="Howarth C."/>
            <person name="Imamovic A."/>
            <person name="Ireland A."/>
            <person name="Larimer J."/>
            <person name="McCowan C."/>
            <person name="Murphy C."/>
            <person name="Pearson M."/>
            <person name="Poon T.W."/>
            <person name="Priest M."/>
            <person name="Roberts A."/>
            <person name="Saif S."/>
            <person name="Shea T."/>
            <person name="Sisk P."/>
            <person name="Sykes S."/>
            <person name="Wortman J."/>
            <person name="Nusbaum C."/>
            <person name="Birren B."/>
        </authorList>
    </citation>
    <scope>NUCLEOTIDE SEQUENCE [LARGE SCALE GENOMIC DNA]</scope>
    <source>
        <strain evidence="1 2">CBS 101466</strain>
    </source>
</reference>
<evidence type="ECO:0000313" key="1">
    <source>
        <dbReference type="EMBL" id="ETN37535.1"/>
    </source>
</evidence>
<dbReference type="AlphaFoldDB" id="W2RMI8"/>
<dbReference type="GeneID" id="19974496"/>
<protein>
    <submittedName>
        <fullName evidence="1">Uncharacterized protein</fullName>
    </submittedName>
</protein>
<dbReference type="EMBL" id="KB822723">
    <property type="protein sequence ID" value="ETN37535.1"/>
    <property type="molecule type" value="Genomic_DNA"/>
</dbReference>
<keyword evidence="2" id="KW-1185">Reference proteome</keyword>
<name>W2RMI8_CYPE1</name>
<gene>
    <name evidence="1" type="ORF">HMPREF1541_07157</name>
</gene>
<organism evidence="1 2">
    <name type="scientific">Cyphellophora europaea (strain CBS 101466)</name>
    <name type="common">Phialophora europaea</name>
    <dbReference type="NCBI Taxonomy" id="1220924"/>
    <lineage>
        <taxon>Eukaryota</taxon>
        <taxon>Fungi</taxon>
        <taxon>Dikarya</taxon>
        <taxon>Ascomycota</taxon>
        <taxon>Pezizomycotina</taxon>
        <taxon>Eurotiomycetes</taxon>
        <taxon>Chaetothyriomycetidae</taxon>
        <taxon>Chaetothyriales</taxon>
        <taxon>Cyphellophoraceae</taxon>
        <taxon>Cyphellophora</taxon>
    </lineage>
</organism>
<evidence type="ECO:0000313" key="2">
    <source>
        <dbReference type="Proteomes" id="UP000030752"/>
    </source>
</evidence>
<dbReference type="Proteomes" id="UP000030752">
    <property type="component" value="Unassembled WGS sequence"/>
</dbReference>
<dbReference type="InParanoid" id="W2RMI8"/>
<dbReference type="RefSeq" id="XP_008719704.1">
    <property type="nucleotide sequence ID" value="XM_008721482.1"/>
</dbReference>
<dbReference type="VEuPathDB" id="FungiDB:HMPREF1541_07157"/>
<dbReference type="HOGENOM" id="CLU_1288854_0_0_1"/>
<sequence>MSLPSRFRWTEGSGEVSFNGPELTSLRAFAQVTDYRSDCTRPSPLCSEKYQNLSIKRRTRSLHRLLSHSDSIFQLHSIAKHIRHAQTQPHIPLNPTAITMFTKTLVILFNILFALTLAAPSPHNTNTTTAISSSFPNLTPRDCNPNGYGCSECSECCLLTYTSSKELGCGALGDPQQPLYGVAKPDGGCQNLFIGMYAAKVGECTGFFDSCVLW</sequence>
<proteinExistence type="predicted"/>
<accession>W2RMI8</accession>